<evidence type="ECO:0000313" key="3">
    <source>
        <dbReference type="Proteomes" id="UP001648503"/>
    </source>
</evidence>
<dbReference type="InterPro" id="IPR005024">
    <property type="entry name" value="Snf7_fam"/>
</dbReference>
<proteinExistence type="predicted"/>
<accession>A0ABQ8EWI5</accession>
<organism evidence="2 3">
    <name type="scientific">Batrachochytrium salamandrivorans</name>
    <dbReference type="NCBI Taxonomy" id="1357716"/>
    <lineage>
        <taxon>Eukaryota</taxon>
        <taxon>Fungi</taxon>
        <taxon>Fungi incertae sedis</taxon>
        <taxon>Chytridiomycota</taxon>
        <taxon>Chytridiomycota incertae sedis</taxon>
        <taxon>Chytridiomycetes</taxon>
        <taxon>Rhizophydiales</taxon>
        <taxon>Rhizophydiales incertae sedis</taxon>
        <taxon>Batrachochytrium</taxon>
    </lineage>
</organism>
<keyword evidence="3" id="KW-1185">Reference proteome</keyword>
<evidence type="ECO:0000256" key="1">
    <source>
        <dbReference type="SAM" id="Coils"/>
    </source>
</evidence>
<protein>
    <submittedName>
        <fullName evidence="2">Uncharacterized protein</fullName>
    </submittedName>
</protein>
<reference evidence="2 3" key="1">
    <citation type="submission" date="2021-02" db="EMBL/GenBank/DDBJ databases">
        <title>Variation within the Batrachochytrium salamandrivorans European outbreak.</title>
        <authorList>
            <person name="Kelly M."/>
            <person name="Pasmans F."/>
            <person name="Shea T.P."/>
            <person name="Munoz J.F."/>
            <person name="Carranza S."/>
            <person name="Cuomo C.A."/>
            <person name="Martel A."/>
        </authorList>
    </citation>
    <scope>NUCLEOTIDE SEQUENCE [LARGE SCALE GENOMIC DNA]</scope>
    <source>
        <strain evidence="2 3">AMFP18/2</strain>
    </source>
</reference>
<feature type="coiled-coil region" evidence="1">
    <location>
        <begin position="15"/>
        <end position="56"/>
    </location>
</feature>
<keyword evidence="1" id="KW-0175">Coiled coil</keyword>
<gene>
    <name evidence="2" type="ORF">BASA50_000752</name>
</gene>
<dbReference type="EMBL" id="JAFCIX010000575">
    <property type="protein sequence ID" value="KAH6586288.1"/>
    <property type="molecule type" value="Genomic_DNA"/>
</dbReference>
<evidence type="ECO:0000313" key="2">
    <source>
        <dbReference type="EMBL" id="KAH6586288.1"/>
    </source>
</evidence>
<comment type="caution">
    <text evidence="2">The sequence shown here is derived from an EMBL/GenBank/DDBJ whole genome shotgun (WGS) entry which is preliminary data.</text>
</comment>
<dbReference type="Proteomes" id="UP001648503">
    <property type="component" value="Unassembled WGS sequence"/>
</dbReference>
<name>A0ABQ8EWI5_9FUNG</name>
<sequence>MFGTGFISPTLFKREERIKDARRESQRNLRDLRRDRDDLERRERQQMIQLKSLVKKGDFPKANLLARQITMYRNLADKNFERGVSIQTEVQVMLSNQRINRAHAESIKGLRYGNSGSTLETVREREQKYGMRMEEYEAIENIMNEGFEDIYENVSLRKDQSRSLEEQIEGVFREVLDPKTKKFDDLGSCALPSPKVSNGRVFLYVKNFNQFLAQGISVATVHLPSLDISCDDLKQYILKDEKALNELLLTKVEDGKETICKFQIGELVKFCGHHQDPLAVEKDINETSTQNFEISNTFYKFVPLSLTQSLESIGITNASVIWICYS</sequence>
<dbReference type="PANTHER" id="PTHR10476">
    <property type="entry name" value="CHARGED MULTIVESICULAR BODY PROTEIN"/>
    <property type="match status" value="1"/>
</dbReference>
<dbReference type="Gene3D" id="6.10.140.1230">
    <property type="match status" value="1"/>
</dbReference>